<dbReference type="InterPro" id="IPR001841">
    <property type="entry name" value="Znf_RING"/>
</dbReference>
<evidence type="ECO:0000313" key="7">
    <source>
        <dbReference type="EMBL" id="GJE86458.1"/>
    </source>
</evidence>
<dbReference type="AlphaFoldDB" id="A0A9P3L9Y8"/>
<dbReference type="InterPro" id="IPR017907">
    <property type="entry name" value="Znf_RING_CS"/>
</dbReference>
<dbReference type="Proteomes" id="UP000703269">
    <property type="component" value="Unassembled WGS sequence"/>
</dbReference>
<dbReference type="PROSITE" id="PS50089">
    <property type="entry name" value="ZF_RING_2"/>
    <property type="match status" value="1"/>
</dbReference>
<reference evidence="7 8" key="1">
    <citation type="submission" date="2021-08" db="EMBL/GenBank/DDBJ databases">
        <title>Draft Genome Sequence of Phanerochaete sordida strain YK-624.</title>
        <authorList>
            <person name="Mori T."/>
            <person name="Dohra H."/>
            <person name="Suzuki T."/>
            <person name="Kawagishi H."/>
            <person name="Hirai H."/>
        </authorList>
    </citation>
    <scope>NUCLEOTIDE SEQUENCE [LARGE SCALE GENOMIC DNA]</scope>
    <source>
        <strain evidence="7 8">YK-624</strain>
    </source>
</reference>
<protein>
    <submittedName>
        <fullName evidence="7">Ring finger domain-containing protein</fullName>
    </submittedName>
</protein>
<feature type="compositionally biased region" description="Basic and acidic residues" evidence="5">
    <location>
        <begin position="125"/>
        <end position="154"/>
    </location>
</feature>
<evidence type="ECO:0000256" key="4">
    <source>
        <dbReference type="PROSITE-ProRule" id="PRU00175"/>
    </source>
</evidence>
<name>A0A9P3L9Y8_9APHY</name>
<sequence>MSDSAPLLLPPAEEPSRDPSSELSAPESSGEDGPQCEVGTEARATEAEVALATAHTPGPCDRECASASEVSDCVGSWTEVSSVCSEDLAAFEVAIAAADQGQRIDEGDRAMVDDCRVGGAPELEQTSRDGAADTGMAEKSHEPGSAETEGRGEGQVEGADAVPASETPTDIALNAATKQISGVQAASAAPSSIQSPAAGQTVLTCKACTKAPTSPIVTMCGHVFCHRCILNALTSTLSCPTCDRPIFVKLDL</sequence>
<evidence type="ECO:0000313" key="8">
    <source>
        <dbReference type="Proteomes" id="UP000703269"/>
    </source>
</evidence>
<dbReference type="PANTHER" id="PTHR23041">
    <property type="entry name" value="RING FINGER DOMAIN-CONTAINING"/>
    <property type="match status" value="1"/>
</dbReference>
<dbReference type="PROSITE" id="PS00518">
    <property type="entry name" value="ZF_RING_1"/>
    <property type="match status" value="1"/>
</dbReference>
<accession>A0A9P3L9Y8</accession>
<keyword evidence="2 4" id="KW-0863">Zinc-finger</keyword>
<evidence type="ECO:0000256" key="1">
    <source>
        <dbReference type="ARBA" id="ARBA00022723"/>
    </source>
</evidence>
<keyword evidence="3" id="KW-0862">Zinc</keyword>
<proteinExistence type="predicted"/>
<gene>
    <name evidence="7" type="ORF">PsYK624_025380</name>
</gene>
<dbReference type="SMART" id="SM00184">
    <property type="entry name" value="RING"/>
    <property type="match status" value="1"/>
</dbReference>
<evidence type="ECO:0000256" key="5">
    <source>
        <dbReference type="SAM" id="MobiDB-lite"/>
    </source>
</evidence>
<dbReference type="EMBL" id="BPQB01000004">
    <property type="protein sequence ID" value="GJE86458.1"/>
    <property type="molecule type" value="Genomic_DNA"/>
</dbReference>
<evidence type="ECO:0000259" key="6">
    <source>
        <dbReference type="PROSITE" id="PS50089"/>
    </source>
</evidence>
<feature type="region of interest" description="Disordered" evidence="5">
    <location>
        <begin position="119"/>
        <end position="162"/>
    </location>
</feature>
<dbReference type="PANTHER" id="PTHR23041:SF78">
    <property type="entry name" value="E3 UBIQUITIN-PROTEIN LIGASE RNF4"/>
    <property type="match status" value="1"/>
</dbReference>
<evidence type="ECO:0000256" key="2">
    <source>
        <dbReference type="ARBA" id="ARBA00022771"/>
    </source>
</evidence>
<dbReference type="Pfam" id="PF13923">
    <property type="entry name" value="zf-C3HC4_2"/>
    <property type="match status" value="1"/>
</dbReference>
<feature type="region of interest" description="Disordered" evidence="5">
    <location>
        <begin position="1"/>
        <end position="37"/>
    </location>
</feature>
<dbReference type="InterPro" id="IPR013083">
    <property type="entry name" value="Znf_RING/FYVE/PHD"/>
</dbReference>
<keyword evidence="1" id="KW-0479">Metal-binding</keyword>
<organism evidence="7 8">
    <name type="scientific">Phanerochaete sordida</name>
    <dbReference type="NCBI Taxonomy" id="48140"/>
    <lineage>
        <taxon>Eukaryota</taxon>
        <taxon>Fungi</taxon>
        <taxon>Dikarya</taxon>
        <taxon>Basidiomycota</taxon>
        <taxon>Agaricomycotina</taxon>
        <taxon>Agaricomycetes</taxon>
        <taxon>Polyporales</taxon>
        <taxon>Phanerochaetaceae</taxon>
        <taxon>Phanerochaete</taxon>
    </lineage>
</organism>
<dbReference type="OrthoDB" id="6333297at2759"/>
<dbReference type="GO" id="GO:0008270">
    <property type="term" value="F:zinc ion binding"/>
    <property type="evidence" value="ECO:0007669"/>
    <property type="project" value="UniProtKB-KW"/>
</dbReference>
<keyword evidence="8" id="KW-1185">Reference proteome</keyword>
<dbReference type="InterPro" id="IPR047134">
    <property type="entry name" value="RNF4"/>
</dbReference>
<comment type="caution">
    <text evidence="7">The sequence shown here is derived from an EMBL/GenBank/DDBJ whole genome shotgun (WGS) entry which is preliminary data.</text>
</comment>
<feature type="domain" description="RING-type" evidence="6">
    <location>
        <begin position="205"/>
        <end position="243"/>
    </location>
</feature>
<evidence type="ECO:0000256" key="3">
    <source>
        <dbReference type="ARBA" id="ARBA00022833"/>
    </source>
</evidence>
<dbReference type="Gene3D" id="3.30.40.10">
    <property type="entry name" value="Zinc/RING finger domain, C3HC4 (zinc finger)"/>
    <property type="match status" value="1"/>
</dbReference>
<dbReference type="SUPFAM" id="SSF57850">
    <property type="entry name" value="RING/U-box"/>
    <property type="match status" value="1"/>
</dbReference>